<dbReference type="SMART" id="SM00355">
    <property type="entry name" value="ZnF_C2H2"/>
    <property type="match status" value="3"/>
</dbReference>
<dbReference type="PANTHER" id="PTHR23235:SF142">
    <property type="entry name" value="ZINC FINGER PROTEIN 384"/>
    <property type="match status" value="1"/>
</dbReference>
<evidence type="ECO:0000256" key="7">
    <source>
        <dbReference type="SAM" id="MobiDB-lite"/>
    </source>
</evidence>
<dbReference type="Pfam" id="PF00096">
    <property type="entry name" value="zf-C2H2"/>
    <property type="match status" value="1"/>
</dbReference>
<feature type="non-terminal residue" evidence="9">
    <location>
        <position position="193"/>
    </location>
</feature>
<evidence type="ECO:0000259" key="8">
    <source>
        <dbReference type="PROSITE" id="PS50157"/>
    </source>
</evidence>
<name>A0A7K5PWW6_9CORV</name>
<protein>
    <submittedName>
        <fullName evidence="9">ZN397 protein</fullName>
    </submittedName>
</protein>
<evidence type="ECO:0000256" key="1">
    <source>
        <dbReference type="ARBA" id="ARBA00022723"/>
    </source>
</evidence>
<dbReference type="PROSITE" id="PS50157">
    <property type="entry name" value="ZINC_FINGER_C2H2_2"/>
    <property type="match status" value="4"/>
</dbReference>
<keyword evidence="3 6" id="KW-0863">Zinc-finger</keyword>
<dbReference type="InterPro" id="IPR036236">
    <property type="entry name" value="Znf_C2H2_sf"/>
</dbReference>
<dbReference type="InterPro" id="IPR013087">
    <property type="entry name" value="Znf_C2H2_type"/>
</dbReference>
<organism evidence="9 10">
    <name type="scientific">Erythrocercus mccallii</name>
    <dbReference type="NCBI Taxonomy" id="107208"/>
    <lineage>
        <taxon>Eukaryota</taxon>
        <taxon>Metazoa</taxon>
        <taxon>Chordata</taxon>
        <taxon>Craniata</taxon>
        <taxon>Vertebrata</taxon>
        <taxon>Euteleostomi</taxon>
        <taxon>Archelosauria</taxon>
        <taxon>Archosauria</taxon>
        <taxon>Dinosauria</taxon>
        <taxon>Saurischia</taxon>
        <taxon>Theropoda</taxon>
        <taxon>Coelurosauria</taxon>
        <taxon>Aves</taxon>
        <taxon>Neognathae</taxon>
        <taxon>Neoaves</taxon>
        <taxon>Telluraves</taxon>
        <taxon>Australaves</taxon>
        <taxon>Passeriformes</taxon>
        <taxon>Corvoidea</taxon>
        <taxon>Dicruridae</taxon>
        <taxon>Erythrocercus</taxon>
    </lineage>
</organism>
<proteinExistence type="predicted"/>
<feature type="domain" description="C2H2-type" evidence="8">
    <location>
        <begin position="139"/>
        <end position="165"/>
    </location>
</feature>
<comment type="caution">
    <text evidence="9">The sequence shown here is derived from an EMBL/GenBank/DDBJ whole genome shotgun (WGS) entry which is preliminary data.</text>
</comment>
<feature type="non-terminal residue" evidence="9">
    <location>
        <position position="1"/>
    </location>
</feature>
<dbReference type="PROSITE" id="PS00028">
    <property type="entry name" value="ZINC_FINGER_C2H2_1"/>
    <property type="match status" value="1"/>
</dbReference>
<dbReference type="PANTHER" id="PTHR23235">
    <property type="entry name" value="KRUEPPEL-LIKE TRANSCRIPTION FACTOR"/>
    <property type="match status" value="1"/>
</dbReference>
<dbReference type="FunFam" id="3.30.160.60:FF:002343">
    <property type="entry name" value="Zinc finger protein 33A"/>
    <property type="match status" value="1"/>
</dbReference>
<accession>A0A7K5PWW6</accession>
<dbReference type="FunFam" id="3.30.160.60:FF:000506">
    <property type="entry name" value="Zinc finger protein 23"/>
    <property type="match status" value="1"/>
</dbReference>
<evidence type="ECO:0000256" key="2">
    <source>
        <dbReference type="ARBA" id="ARBA00022737"/>
    </source>
</evidence>
<dbReference type="EMBL" id="VZRG01002688">
    <property type="protein sequence ID" value="NWT59591.1"/>
    <property type="molecule type" value="Genomic_DNA"/>
</dbReference>
<feature type="domain" description="C2H2-type" evidence="8">
    <location>
        <begin position="166"/>
        <end position="193"/>
    </location>
</feature>
<evidence type="ECO:0000313" key="10">
    <source>
        <dbReference type="Proteomes" id="UP000532437"/>
    </source>
</evidence>
<sequence length="193" mass="22253">TREDKFLQQNLEEEAVLSGSTVQESQGKEKPQRSHMRRGCKCRSWGSAEERSTLGQGSGQRCSQSSELGIHEQLNDKKPHKLYKCLECGKSFSQHSTLIAHQRSHTGEGLDECRESGKTFSQSCHLIVHQMIHATERHYECDQCKKFQTSSDLLKHQQIHMDERPFSYPDCGKDVRDKSHFVTHWFIHTGERP</sequence>
<dbReference type="GO" id="GO:0000981">
    <property type="term" value="F:DNA-binding transcription factor activity, RNA polymerase II-specific"/>
    <property type="evidence" value="ECO:0007669"/>
    <property type="project" value="TreeGrafter"/>
</dbReference>
<evidence type="ECO:0000313" key="9">
    <source>
        <dbReference type="EMBL" id="NWT59591.1"/>
    </source>
</evidence>
<evidence type="ECO:0000256" key="4">
    <source>
        <dbReference type="ARBA" id="ARBA00022833"/>
    </source>
</evidence>
<keyword evidence="4" id="KW-0862">Zinc</keyword>
<dbReference type="GO" id="GO:0008270">
    <property type="term" value="F:zinc ion binding"/>
    <property type="evidence" value="ECO:0007669"/>
    <property type="project" value="UniProtKB-KW"/>
</dbReference>
<dbReference type="Gene3D" id="3.30.160.60">
    <property type="entry name" value="Classic Zinc Finger"/>
    <property type="match status" value="4"/>
</dbReference>
<dbReference type="Proteomes" id="UP000532437">
    <property type="component" value="Unassembled WGS sequence"/>
</dbReference>
<keyword evidence="5" id="KW-0539">Nucleus</keyword>
<reference evidence="9 10" key="1">
    <citation type="submission" date="2019-09" db="EMBL/GenBank/DDBJ databases">
        <title>Bird 10,000 Genomes (B10K) Project - Family phase.</title>
        <authorList>
            <person name="Zhang G."/>
        </authorList>
    </citation>
    <scope>NUCLEOTIDE SEQUENCE [LARGE SCALE GENOMIC DNA]</scope>
    <source>
        <strain evidence="9">B10K-DU-002-60</strain>
        <tissue evidence="9">Muscle</tissue>
    </source>
</reference>
<dbReference type="SUPFAM" id="SSF57667">
    <property type="entry name" value="beta-beta-alpha zinc fingers"/>
    <property type="match status" value="2"/>
</dbReference>
<keyword evidence="10" id="KW-1185">Reference proteome</keyword>
<dbReference type="AlphaFoldDB" id="A0A7K5PWW6"/>
<keyword evidence="1" id="KW-0479">Metal-binding</keyword>
<evidence type="ECO:0000256" key="3">
    <source>
        <dbReference type="ARBA" id="ARBA00022771"/>
    </source>
</evidence>
<feature type="region of interest" description="Disordered" evidence="7">
    <location>
        <begin position="1"/>
        <end position="38"/>
    </location>
</feature>
<dbReference type="GO" id="GO:0000978">
    <property type="term" value="F:RNA polymerase II cis-regulatory region sequence-specific DNA binding"/>
    <property type="evidence" value="ECO:0007669"/>
    <property type="project" value="TreeGrafter"/>
</dbReference>
<evidence type="ECO:0000256" key="5">
    <source>
        <dbReference type="ARBA" id="ARBA00023242"/>
    </source>
</evidence>
<evidence type="ECO:0000256" key="6">
    <source>
        <dbReference type="PROSITE-ProRule" id="PRU00042"/>
    </source>
</evidence>
<keyword evidence="2" id="KW-0677">Repeat</keyword>
<feature type="domain" description="C2H2-type" evidence="8">
    <location>
        <begin position="83"/>
        <end position="110"/>
    </location>
</feature>
<gene>
    <name evidence="9" type="primary">Znf397_3</name>
    <name evidence="9" type="ORF">ERYMCC_R00006</name>
</gene>
<feature type="domain" description="C2H2-type" evidence="8">
    <location>
        <begin position="111"/>
        <end position="138"/>
    </location>
</feature>